<dbReference type="RefSeq" id="WP_231961496.1">
    <property type="nucleotide sequence ID" value="NZ_LT629711.1"/>
</dbReference>
<gene>
    <name evidence="1" type="ORF">SAMN04489867_1565</name>
</gene>
<name>A0A1H0QDE6_9MICO</name>
<dbReference type="AlphaFoldDB" id="A0A1H0QDE6"/>
<evidence type="ECO:0008006" key="3">
    <source>
        <dbReference type="Google" id="ProtNLM"/>
    </source>
</evidence>
<organism evidence="1 2">
    <name type="scientific">Pedococcus dokdonensis</name>
    <dbReference type="NCBI Taxonomy" id="443156"/>
    <lineage>
        <taxon>Bacteria</taxon>
        <taxon>Bacillati</taxon>
        <taxon>Actinomycetota</taxon>
        <taxon>Actinomycetes</taxon>
        <taxon>Micrococcales</taxon>
        <taxon>Intrasporangiaceae</taxon>
        <taxon>Pedococcus</taxon>
    </lineage>
</organism>
<sequence>MTSGYRLRSGDVGPVQQSPVTCGSACLTVARMLVNPVFARWITTGEGPRADAPPGATEKERFAAYERVVMGRTNRLFSGGGRLNIPWPRSLGTPPWGARKELEFGASRRGTEYELRVVRQLTRSALRDAHARLVDVVADGEPALLYLGNGVLPRHVTLVLPGDGDRVLDVYDPATGEVSLLDVDRFARRELKIAGWDVPWITVQPNGTRRVQAFGFSTGISTASRTSGVSASA</sequence>
<dbReference type="STRING" id="443156.SAMN04489867_1565"/>
<reference evidence="2" key="1">
    <citation type="submission" date="2016-10" db="EMBL/GenBank/DDBJ databases">
        <authorList>
            <person name="Varghese N."/>
            <person name="Submissions S."/>
        </authorList>
    </citation>
    <scope>NUCLEOTIDE SEQUENCE [LARGE SCALE GENOMIC DNA]</scope>
    <source>
        <strain evidence="2">DSM 22329</strain>
    </source>
</reference>
<dbReference type="EMBL" id="LT629711">
    <property type="protein sequence ID" value="SDP15372.1"/>
    <property type="molecule type" value="Genomic_DNA"/>
</dbReference>
<evidence type="ECO:0000313" key="2">
    <source>
        <dbReference type="Proteomes" id="UP000199077"/>
    </source>
</evidence>
<protein>
    <recommendedName>
        <fullName evidence="3">Peptidase_C39 like family protein</fullName>
    </recommendedName>
</protein>
<keyword evidence="2" id="KW-1185">Reference proteome</keyword>
<evidence type="ECO:0000313" key="1">
    <source>
        <dbReference type="EMBL" id="SDP15372.1"/>
    </source>
</evidence>
<proteinExistence type="predicted"/>
<accession>A0A1H0QDE6</accession>
<dbReference type="Proteomes" id="UP000199077">
    <property type="component" value="Chromosome I"/>
</dbReference>